<evidence type="ECO:0000313" key="1">
    <source>
        <dbReference type="EMBL" id="CAB3673997.1"/>
    </source>
</evidence>
<dbReference type="EMBL" id="CADIJR010000042">
    <property type="protein sequence ID" value="CAB3673997.1"/>
    <property type="molecule type" value="Genomic_DNA"/>
</dbReference>
<name>A0A6J5ALW3_9BURK</name>
<sequence length="150" mass="15446">MAGIGGIQAHGRLKGRLAGMAAIIVLLGGCSTSSTLCDALGPSQSATLQIPQNAATEDVFACIDRATAASTAAGREYDQGHAIRDAKTGVLETTHYSSPNTSGFRLKAEVSKRASTLALSLRGAGAYCTDLGVDQEMARLTESVSSCLKR</sequence>
<reference evidence="1 2" key="1">
    <citation type="submission" date="2020-04" db="EMBL/GenBank/DDBJ databases">
        <authorList>
            <person name="De Canck E."/>
        </authorList>
    </citation>
    <scope>NUCLEOTIDE SEQUENCE [LARGE SCALE GENOMIC DNA]</scope>
    <source>
        <strain evidence="1 2">LMG 26845</strain>
    </source>
</reference>
<keyword evidence="2" id="KW-1185">Reference proteome</keyword>
<protein>
    <submittedName>
        <fullName evidence="1">Uncharacterized protein</fullName>
    </submittedName>
</protein>
<gene>
    <name evidence="1" type="ORF">LMG26845_03924</name>
</gene>
<dbReference type="GeneID" id="92899796"/>
<proteinExistence type="predicted"/>
<organism evidence="1 2">
    <name type="scientific">Achromobacter insuavis</name>
    <dbReference type="NCBI Taxonomy" id="1287735"/>
    <lineage>
        <taxon>Bacteria</taxon>
        <taxon>Pseudomonadati</taxon>
        <taxon>Pseudomonadota</taxon>
        <taxon>Betaproteobacteria</taxon>
        <taxon>Burkholderiales</taxon>
        <taxon>Alcaligenaceae</taxon>
        <taxon>Achromobacter</taxon>
    </lineage>
</organism>
<accession>A0A6J5ALW3</accession>
<dbReference type="Proteomes" id="UP000507979">
    <property type="component" value="Unassembled WGS sequence"/>
</dbReference>
<dbReference type="RefSeq" id="WP_054432227.1">
    <property type="nucleotide sequence ID" value="NZ_CADIJR010000042.1"/>
</dbReference>
<dbReference type="AlphaFoldDB" id="A0A6J5ALW3"/>
<evidence type="ECO:0000313" key="2">
    <source>
        <dbReference type="Proteomes" id="UP000507979"/>
    </source>
</evidence>